<reference evidence="1 2" key="1">
    <citation type="submission" date="2018-04" db="EMBL/GenBank/DDBJ databases">
        <title>Draft Genome Sequence of Phosphate-Solubilizing Chryseobacterium sp. ISE14 that is a Biocontrol and Plant Growth-Promoting Rhizobacterium Isolated from Cucumber.</title>
        <authorList>
            <person name="Jeong J.-J."/>
            <person name="Sang M.K."/>
            <person name="Choi I.-G."/>
            <person name="Kim K.D."/>
        </authorList>
    </citation>
    <scope>NUCLEOTIDE SEQUENCE [LARGE SCALE GENOMIC DNA]</scope>
    <source>
        <strain evidence="1 2">ISE14</strain>
    </source>
</reference>
<proteinExistence type="predicted"/>
<dbReference type="AlphaFoldDB" id="A0A316XAX4"/>
<evidence type="ECO:0008006" key="3">
    <source>
        <dbReference type="Google" id="ProtNLM"/>
    </source>
</evidence>
<accession>A0A316XAX4</accession>
<dbReference type="Gene3D" id="3.30.1150.10">
    <property type="match status" value="1"/>
</dbReference>
<dbReference type="EMBL" id="PPED02000004">
    <property type="protein sequence ID" value="PWN68578.1"/>
    <property type="molecule type" value="Genomic_DNA"/>
</dbReference>
<evidence type="ECO:0000313" key="2">
    <source>
        <dbReference type="Proteomes" id="UP000236594"/>
    </source>
</evidence>
<name>A0A316XAX4_9FLAO</name>
<comment type="caution">
    <text evidence="1">The sequence shown here is derived from an EMBL/GenBank/DDBJ whole genome shotgun (WGS) entry which is preliminary data.</text>
</comment>
<gene>
    <name evidence="1" type="ORF">C1631_017995</name>
</gene>
<evidence type="ECO:0000313" key="1">
    <source>
        <dbReference type="EMBL" id="PWN68578.1"/>
    </source>
</evidence>
<organism evidence="1 2">
    <name type="scientific">Chryseobacterium phosphatilyticum</name>
    <dbReference type="NCBI Taxonomy" id="475075"/>
    <lineage>
        <taxon>Bacteria</taxon>
        <taxon>Pseudomonadati</taxon>
        <taxon>Bacteroidota</taxon>
        <taxon>Flavobacteriia</taxon>
        <taxon>Flavobacteriales</taxon>
        <taxon>Weeksellaceae</taxon>
        <taxon>Chryseobacterium group</taxon>
        <taxon>Chryseobacterium</taxon>
    </lineage>
</organism>
<dbReference type="Proteomes" id="UP000236594">
    <property type="component" value="Unassembled WGS sequence"/>
</dbReference>
<keyword evidence="2" id="KW-1185">Reference proteome</keyword>
<sequence length="137" mass="15653">MKKTLFLLFSLGSALCFSQTKETEAPLTQDHSRDRYIPQEHKAAEYPGGINVFMMEVARKIRTNKIKGAKGKVKSNARFSVNATGNIEKVYVTGDNEDFNKEVEKAITSMHKKWKPEEYKGTPVLSWYNLPFSINFD</sequence>
<dbReference type="SUPFAM" id="SSF74653">
    <property type="entry name" value="TolA/TonB C-terminal domain"/>
    <property type="match status" value="1"/>
</dbReference>
<dbReference type="OrthoDB" id="1095452at2"/>
<protein>
    <recommendedName>
        <fullName evidence="3">TonB C-terminal domain-containing protein</fullName>
    </recommendedName>
</protein>
<dbReference type="RefSeq" id="WP_103247108.1">
    <property type="nucleotide sequence ID" value="NZ_PPED02000004.1"/>
</dbReference>